<evidence type="ECO:0000313" key="2">
    <source>
        <dbReference type="EMBL" id="OXI48760.1"/>
    </source>
</evidence>
<dbReference type="Proteomes" id="UP000214600">
    <property type="component" value="Unassembled WGS sequence"/>
</dbReference>
<dbReference type="EMBL" id="NKFA01000003">
    <property type="protein sequence ID" value="OXI48760.1"/>
    <property type="molecule type" value="Genomic_DNA"/>
</dbReference>
<dbReference type="AlphaFoldDB" id="A0A228J2C4"/>
<organism evidence="2 3">
    <name type="scientific">Burkholderia aenigmatica</name>
    <dbReference type="NCBI Taxonomy" id="2015348"/>
    <lineage>
        <taxon>Bacteria</taxon>
        <taxon>Pseudomonadati</taxon>
        <taxon>Pseudomonadota</taxon>
        <taxon>Betaproteobacteria</taxon>
        <taxon>Burkholderiales</taxon>
        <taxon>Burkholderiaceae</taxon>
        <taxon>Burkholderia</taxon>
        <taxon>Burkholderia cepacia complex</taxon>
    </lineage>
</organism>
<evidence type="ECO:0000259" key="1">
    <source>
        <dbReference type="Pfam" id="PF13503"/>
    </source>
</evidence>
<gene>
    <name evidence="2" type="ORF">CFB84_07590</name>
</gene>
<name>A0A228J2C4_9BURK</name>
<reference evidence="3" key="1">
    <citation type="submission" date="2017-06" db="EMBL/GenBank/DDBJ databases">
        <authorList>
            <person name="LiPuma J."/>
            <person name="Spilker T."/>
        </authorList>
    </citation>
    <scope>NUCLEOTIDE SEQUENCE [LARGE SCALE GENOMIC DNA]</scope>
    <source>
        <strain evidence="3">AU17325</strain>
    </source>
</reference>
<evidence type="ECO:0000313" key="3">
    <source>
        <dbReference type="Proteomes" id="UP000214600"/>
    </source>
</evidence>
<dbReference type="InterPro" id="IPR025391">
    <property type="entry name" value="DUF4123"/>
</dbReference>
<protein>
    <recommendedName>
        <fullName evidence="1">DUF4123 domain-containing protein</fullName>
    </recommendedName>
</protein>
<sequence>MRTLEDELLEHVRALGPTAHLVAVSDMAELDDELRSAVHTRFAGNTYPLLQDPAWHALRPYSPLVLAADTADYRGHHSLGGAFDSGLRNALHGWIVSTVSPERLVEHLAQATIAYGPDGENYLLRYYDPWVLPVLYRQAPRNWWREFMAPIASWWVPRADTQVQRWGRIPGLAATHANPLSPLVIDEALWQALTGDPLPHRLLQAVEARTPELLDNPCRGIRLARIEALLVHAREAGLSRHDDFYDYVFLALAQGPKRREGDRCWQLAVRAAATGKGRLGDLYLACRRQQA</sequence>
<accession>A0A228J2C4</accession>
<dbReference type="Pfam" id="PF13503">
    <property type="entry name" value="DUF4123"/>
    <property type="match status" value="1"/>
</dbReference>
<reference evidence="2 3" key="2">
    <citation type="submission" date="2017-08" db="EMBL/GenBank/DDBJ databases">
        <title>WGS of novel Burkholderia cepaca complex species.</title>
        <authorList>
            <person name="Lipuma J."/>
            <person name="Spilker T."/>
        </authorList>
    </citation>
    <scope>NUCLEOTIDE SEQUENCE [LARGE SCALE GENOMIC DNA]</scope>
    <source>
        <strain evidence="2 3">AU17325</strain>
    </source>
</reference>
<proteinExistence type="predicted"/>
<comment type="caution">
    <text evidence="2">The sequence shown here is derived from an EMBL/GenBank/DDBJ whole genome shotgun (WGS) entry which is preliminary data.</text>
</comment>
<feature type="domain" description="DUF4123" evidence="1">
    <location>
        <begin position="23"/>
        <end position="139"/>
    </location>
</feature>